<reference evidence="1" key="1">
    <citation type="submission" date="2023-02" db="EMBL/GenBank/DDBJ databases">
        <title>Description of Roseinatronobacter alkalisoli sp. nov., an alkaliphilic bacerium isolated from soda soil.</title>
        <authorList>
            <person name="Wei W."/>
        </authorList>
    </citation>
    <scope>NUCLEOTIDE SEQUENCE</scope>
    <source>
        <strain evidence="1">HJB301</strain>
    </source>
</reference>
<comment type="caution">
    <text evidence="1">The sequence shown here is derived from an EMBL/GenBank/DDBJ whole genome shotgun (WGS) entry which is preliminary data.</text>
</comment>
<organism evidence="1 2">
    <name type="scientific">Roseinatronobacter alkalisoli</name>
    <dbReference type="NCBI Taxonomy" id="3028235"/>
    <lineage>
        <taxon>Bacteria</taxon>
        <taxon>Pseudomonadati</taxon>
        <taxon>Pseudomonadota</taxon>
        <taxon>Alphaproteobacteria</taxon>
        <taxon>Rhodobacterales</taxon>
        <taxon>Paracoccaceae</taxon>
        <taxon>Roseinatronobacter</taxon>
    </lineage>
</organism>
<protein>
    <submittedName>
        <fullName evidence="1">Uncharacterized protein</fullName>
    </submittedName>
</protein>
<evidence type="ECO:0000313" key="1">
    <source>
        <dbReference type="EMBL" id="MDD7971436.1"/>
    </source>
</evidence>
<dbReference type="Proteomes" id="UP001431784">
    <property type="component" value="Unassembled WGS sequence"/>
</dbReference>
<sequence>MTRHLIDTPRQGADTSRLARFIRIARMRGLHQAKDALSRRAPLRSMTRLTVYSRIARGKVV</sequence>
<keyword evidence="2" id="KW-1185">Reference proteome</keyword>
<evidence type="ECO:0000313" key="2">
    <source>
        <dbReference type="Proteomes" id="UP001431784"/>
    </source>
</evidence>
<name>A0ABT5T8X0_9RHOB</name>
<dbReference type="RefSeq" id="WP_274352118.1">
    <property type="nucleotide sequence ID" value="NZ_JAQZSM010000007.1"/>
</dbReference>
<accession>A0ABT5T8X0</accession>
<gene>
    <name evidence="1" type="ORF">PUT78_10000</name>
</gene>
<proteinExistence type="predicted"/>
<dbReference type="EMBL" id="JAQZSM010000007">
    <property type="protein sequence ID" value="MDD7971436.1"/>
    <property type="molecule type" value="Genomic_DNA"/>
</dbReference>